<dbReference type="PANTHER" id="PTHR30349">
    <property type="entry name" value="PHAGE INTEGRASE-RELATED"/>
    <property type="match status" value="1"/>
</dbReference>
<evidence type="ECO:0000313" key="5">
    <source>
        <dbReference type="Proteomes" id="UP001596004"/>
    </source>
</evidence>
<organism evidence="4 5">
    <name type="scientific">Sphaerisporangium dianthi</name>
    <dbReference type="NCBI Taxonomy" id="1436120"/>
    <lineage>
        <taxon>Bacteria</taxon>
        <taxon>Bacillati</taxon>
        <taxon>Actinomycetota</taxon>
        <taxon>Actinomycetes</taxon>
        <taxon>Streptosporangiales</taxon>
        <taxon>Streptosporangiaceae</taxon>
        <taxon>Sphaerisporangium</taxon>
    </lineage>
</organism>
<dbReference type="InterPro" id="IPR002104">
    <property type="entry name" value="Integrase_catalytic"/>
</dbReference>
<feature type="compositionally biased region" description="Gly residues" evidence="2">
    <location>
        <begin position="42"/>
        <end position="52"/>
    </location>
</feature>
<evidence type="ECO:0000313" key="4">
    <source>
        <dbReference type="EMBL" id="MFC4529155.1"/>
    </source>
</evidence>
<keyword evidence="5" id="KW-1185">Reference proteome</keyword>
<dbReference type="RefSeq" id="WP_380835495.1">
    <property type="nucleotide sequence ID" value="NZ_JBHSFP010000001.1"/>
</dbReference>
<proteinExistence type="predicted"/>
<dbReference type="SUPFAM" id="SSF56349">
    <property type="entry name" value="DNA breaking-rejoining enzymes"/>
    <property type="match status" value="1"/>
</dbReference>
<evidence type="ECO:0000256" key="1">
    <source>
        <dbReference type="ARBA" id="ARBA00023172"/>
    </source>
</evidence>
<feature type="domain" description="Tyr recombinase" evidence="3">
    <location>
        <begin position="107"/>
        <end position="320"/>
    </location>
</feature>
<dbReference type="EMBL" id="JBHSFP010000001">
    <property type="protein sequence ID" value="MFC4529155.1"/>
    <property type="molecule type" value="Genomic_DNA"/>
</dbReference>
<gene>
    <name evidence="4" type="ORF">ACFO60_00150</name>
</gene>
<dbReference type="PANTHER" id="PTHR30349:SF64">
    <property type="entry name" value="PROPHAGE INTEGRASE INTD-RELATED"/>
    <property type="match status" value="1"/>
</dbReference>
<feature type="region of interest" description="Disordered" evidence="2">
    <location>
        <begin position="178"/>
        <end position="200"/>
    </location>
</feature>
<sequence>MIGDGASWGGGSGFGRRVLCAAGGPRSRRRPGPAPTPHARPGGAGGGPCGGAGRRRLDGQRAADSTFRRKRAVFHHALEYAVELGELSANPLDRVNWKPAKVLGEVDRRVVVNPVQARELLVAVTYVGRSRGAMLAGMFACMYFAGLRPAEAAGLREKDCHLPAIGWGLLTLEQTRPESSRRFTDSGSTHDVRGLKQRRRKAIRDVPIPPELVKILREHIEQHGTATDGRLFRTRTGSVFAGTAYGKVWKEARTYALTPDQVASPLAGRPYDLRHAAVSLWLNSGVPAPDVAERAGHSVDVLLRVYAKCIDGQREIANQRIAEALTA</sequence>
<keyword evidence="1" id="KW-0233">DNA recombination</keyword>
<dbReference type="Gene3D" id="1.10.443.10">
    <property type="entry name" value="Intergrase catalytic core"/>
    <property type="match status" value="1"/>
</dbReference>
<feature type="compositionally biased region" description="Basic and acidic residues" evidence="2">
    <location>
        <begin position="178"/>
        <end position="194"/>
    </location>
</feature>
<feature type="region of interest" description="Disordered" evidence="2">
    <location>
        <begin position="19"/>
        <end position="62"/>
    </location>
</feature>
<evidence type="ECO:0000259" key="3">
    <source>
        <dbReference type="PROSITE" id="PS51898"/>
    </source>
</evidence>
<name>A0ABV9C908_9ACTN</name>
<accession>A0ABV9C908</accession>
<dbReference type="InterPro" id="IPR050090">
    <property type="entry name" value="Tyrosine_recombinase_XerCD"/>
</dbReference>
<evidence type="ECO:0000256" key="2">
    <source>
        <dbReference type="SAM" id="MobiDB-lite"/>
    </source>
</evidence>
<dbReference type="InterPro" id="IPR011010">
    <property type="entry name" value="DNA_brk_join_enz"/>
</dbReference>
<comment type="caution">
    <text evidence="4">The sequence shown here is derived from an EMBL/GenBank/DDBJ whole genome shotgun (WGS) entry which is preliminary data.</text>
</comment>
<protein>
    <submittedName>
        <fullName evidence="4">Tyrosine-type recombinase/integrase</fullName>
    </submittedName>
</protein>
<dbReference type="Pfam" id="PF00589">
    <property type="entry name" value="Phage_integrase"/>
    <property type="match status" value="1"/>
</dbReference>
<dbReference type="InterPro" id="IPR013762">
    <property type="entry name" value="Integrase-like_cat_sf"/>
</dbReference>
<dbReference type="PROSITE" id="PS51898">
    <property type="entry name" value="TYR_RECOMBINASE"/>
    <property type="match status" value="1"/>
</dbReference>
<dbReference type="Proteomes" id="UP001596004">
    <property type="component" value="Unassembled WGS sequence"/>
</dbReference>
<reference evidence="5" key="1">
    <citation type="journal article" date="2019" name="Int. J. Syst. Evol. Microbiol.">
        <title>The Global Catalogue of Microorganisms (GCM) 10K type strain sequencing project: providing services to taxonomists for standard genome sequencing and annotation.</title>
        <authorList>
            <consortium name="The Broad Institute Genomics Platform"/>
            <consortium name="The Broad Institute Genome Sequencing Center for Infectious Disease"/>
            <person name="Wu L."/>
            <person name="Ma J."/>
        </authorList>
    </citation>
    <scope>NUCLEOTIDE SEQUENCE [LARGE SCALE GENOMIC DNA]</scope>
    <source>
        <strain evidence="5">CGMCC 4.7132</strain>
    </source>
</reference>